<dbReference type="Proteomes" id="UP001205105">
    <property type="component" value="Unassembled WGS sequence"/>
</dbReference>
<evidence type="ECO:0000256" key="1">
    <source>
        <dbReference type="ARBA" id="ARBA00004273"/>
    </source>
</evidence>
<comment type="subunit">
    <text evidence="3">F-type ATPases have 2 components, CF(1) - the catalytic core - and CF(0) - the membrane proton channel. CF(1) has five subunits: alpha(3), beta(3), gamma(1), delta(1), epsilon(1). CF(0) has three main subunits: a, b and c.</text>
</comment>
<dbReference type="CDD" id="cd18115">
    <property type="entry name" value="ATP-synt_F1_beta_N"/>
    <property type="match status" value="1"/>
</dbReference>
<dbReference type="SUPFAM" id="SSF50615">
    <property type="entry name" value="N-terminal domain of alpha and beta subunits of F1 ATP synthase"/>
    <property type="match status" value="1"/>
</dbReference>
<dbReference type="SUPFAM" id="SSF47917">
    <property type="entry name" value="C-terminal domain of alpha and beta subunits of F1 ATP synthase"/>
    <property type="match status" value="1"/>
</dbReference>
<dbReference type="InterPro" id="IPR000194">
    <property type="entry name" value="ATPase_F1/V1/A1_a/bsu_nucl-bd"/>
</dbReference>
<keyword evidence="7 14" id="KW-0067">ATP-binding</keyword>
<dbReference type="InterPro" id="IPR036121">
    <property type="entry name" value="ATPase_F1/V1/A1_a/bsu_N_sf"/>
</dbReference>
<evidence type="ECO:0000256" key="11">
    <source>
        <dbReference type="ARBA" id="ARBA00023196"/>
    </source>
</evidence>
<keyword evidence="8" id="KW-1278">Translocase</keyword>
<dbReference type="InterPro" id="IPR005722">
    <property type="entry name" value="ATP_synth_F1_bsu"/>
</dbReference>
<name>A0AAD5H0P4_9CHLO</name>
<dbReference type="EMBL" id="JADXDR010000095">
    <property type="protein sequence ID" value="KAI7839689.1"/>
    <property type="molecule type" value="Genomic_DNA"/>
</dbReference>
<keyword evidence="5 14" id="KW-0547">Nucleotide-binding</keyword>
<dbReference type="PANTHER" id="PTHR15184:SF82">
    <property type="entry name" value="ATP SYNTHASE SUBUNIT BETA, MITOCHONDRIAL"/>
    <property type="match status" value="1"/>
</dbReference>
<evidence type="ECO:0000256" key="5">
    <source>
        <dbReference type="ARBA" id="ARBA00022741"/>
    </source>
</evidence>
<comment type="subcellular location">
    <subcellularLocation>
        <location evidence="1">Mitochondrion inner membrane</location>
    </subcellularLocation>
</comment>
<dbReference type="InterPro" id="IPR050053">
    <property type="entry name" value="ATPase_alpha/beta_chains"/>
</dbReference>
<comment type="catalytic activity">
    <reaction evidence="13 14">
        <text>ATP + H2O + 4 H(+)(in) = ADP + phosphate + 5 H(+)(out)</text>
        <dbReference type="Rhea" id="RHEA:57720"/>
        <dbReference type="ChEBI" id="CHEBI:15377"/>
        <dbReference type="ChEBI" id="CHEBI:15378"/>
        <dbReference type="ChEBI" id="CHEBI:30616"/>
        <dbReference type="ChEBI" id="CHEBI:43474"/>
        <dbReference type="ChEBI" id="CHEBI:456216"/>
        <dbReference type="EC" id="7.1.2.2"/>
    </reaction>
</comment>
<proteinExistence type="inferred from homology"/>
<accession>A0AAD5H0P4</accession>
<dbReference type="FunFam" id="3.40.50.300:FF:000026">
    <property type="entry name" value="ATP synthase subunit beta"/>
    <property type="match status" value="1"/>
</dbReference>
<sequence length="824" mass="89351">MPSMASGQAQPERLAARSGHCSLAIMLAALSKGLVPVQAAAAAAALPAALQHCRRFAAEPAAAAETADGSVTQVIGAVVDVHFEGELPPILSALEVANHEIRLVLEVAQHIGDHTVRCIAMDATDGLTRGQPVINTGEPIKVPVGRETLGRIMNVIGEPVDEKGPIPAKVTWPIHREAPPFVDQGVEQQILTTGIKQQILTTGIKVVDLLAPYQKGGKIGLFGGAGVGKTVLIMELINNVAKGHGGFSVFAGVGERTREGNDLYREMIESGVIKLGEQQADSKVTLVYGQMNEPPGARARVALTGLTVAEYFRDEEGQDVLLFVDNIFRFTQANSEVSALLGRIPSAVGYQPTLATDLGQLQERITTTKKGSITSVQAIYVPADDLTDPAPATTFAHLDATTVLSRGIAELGIYPAVDPLDSTSRMLNPRILGEEHYGVARGVQKVLQDYRNLQDIIAILGMDELSEEDKMTVARARKIQRFLSQPFAVAEVFTGTPGKYVELKDTINDFKGVLEGKYDDLPEMAFYMNGDINEVMAKADKMAAEIAGKSCPLPLILNGQQLSRLCFLYSTSIKPMGFSLLWAAHSPSSVQLPPAQRRVRAFRSARTQTAPRAAAGSSVYDPSPIQRALAEAISLLDERRLDKRLMRTQLQLAQELQNEAAKTGELQLQLAQSQAALQLRAMDTQLKELVVAFLDARGALDARGLMEYAEARLFPLLDPKKDGQKRTEMWSELGRRHPELEASILAANPSWKAEWIPEKADRVYSQLSGLKRTGDVQASRTAVLLVEGPLSPEKMRFLKCLADAVHCPCELRYRQPPAAISQDL</sequence>
<comment type="function">
    <text evidence="14">Produces ATP from ADP in the presence of a proton gradient across the membrane.</text>
</comment>
<evidence type="ECO:0000259" key="15">
    <source>
        <dbReference type="SMART" id="SM00382"/>
    </source>
</evidence>
<dbReference type="CDD" id="cd01133">
    <property type="entry name" value="F1-ATPase_beta_CD"/>
    <property type="match status" value="1"/>
</dbReference>
<comment type="subunit">
    <text evidence="14">F-type ATPases have 2 components, CF(1) - the catalytic core - and CF(0) - the membrane proton channel. CF(1) and CF(0) have multiple subunits.</text>
</comment>
<evidence type="ECO:0000256" key="9">
    <source>
        <dbReference type="ARBA" id="ARBA00023065"/>
    </source>
</evidence>
<keyword evidence="17" id="KW-1185">Reference proteome</keyword>
<dbReference type="CDD" id="cd18110">
    <property type="entry name" value="ATP-synt_F1_beta_C"/>
    <property type="match status" value="1"/>
</dbReference>
<dbReference type="GO" id="GO:0045259">
    <property type="term" value="C:proton-transporting ATP synthase complex"/>
    <property type="evidence" value="ECO:0007669"/>
    <property type="project" value="UniProtKB-KW"/>
</dbReference>
<evidence type="ECO:0000256" key="2">
    <source>
        <dbReference type="ARBA" id="ARBA00008936"/>
    </source>
</evidence>
<evidence type="ECO:0000256" key="14">
    <source>
        <dbReference type="RuleBase" id="RU003553"/>
    </source>
</evidence>
<reference evidence="16" key="1">
    <citation type="submission" date="2020-11" db="EMBL/GenBank/DDBJ databases">
        <title>Chlorella ohadii genome sequencing and assembly.</title>
        <authorList>
            <person name="Murik O."/>
            <person name="Treves H."/>
            <person name="Kedem I."/>
            <person name="Shotland Y."/>
            <person name="Kaplan A."/>
        </authorList>
    </citation>
    <scope>NUCLEOTIDE SEQUENCE</scope>
    <source>
        <strain evidence="16">1</strain>
    </source>
</reference>
<dbReference type="FunFam" id="1.10.1140.10:FF:000001">
    <property type="entry name" value="ATP synthase subunit beta"/>
    <property type="match status" value="1"/>
</dbReference>
<organism evidence="16 17">
    <name type="scientific">Chlorella ohadii</name>
    <dbReference type="NCBI Taxonomy" id="2649997"/>
    <lineage>
        <taxon>Eukaryota</taxon>
        <taxon>Viridiplantae</taxon>
        <taxon>Chlorophyta</taxon>
        <taxon>core chlorophytes</taxon>
        <taxon>Trebouxiophyceae</taxon>
        <taxon>Chlorellales</taxon>
        <taxon>Chlorellaceae</taxon>
        <taxon>Chlorella clade</taxon>
        <taxon>Chlorella</taxon>
    </lineage>
</organism>
<dbReference type="HAMAP" id="MF_01347">
    <property type="entry name" value="ATP_synth_beta_bact"/>
    <property type="match status" value="1"/>
</dbReference>
<dbReference type="InterPro" id="IPR004100">
    <property type="entry name" value="ATPase_F1/V1/A1_a/bsu_N"/>
</dbReference>
<keyword evidence="11 14" id="KW-0139">CF(1)</keyword>
<dbReference type="InterPro" id="IPR055190">
    <property type="entry name" value="ATP-synt_VA_C"/>
</dbReference>
<dbReference type="PROSITE" id="PS00152">
    <property type="entry name" value="ATPASE_ALPHA_BETA"/>
    <property type="match status" value="1"/>
</dbReference>
<comment type="caution">
    <text evidence="16">The sequence shown here is derived from an EMBL/GenBank/DDBJ whole genome shotgun (WGS) entry which is preliminary data.</text>
</comment>
<gene>
    <name evidence="16" type="ORF">COHA_006497</name>
</gene>
<evidence type="ECO:0000256" key="10">
    <source>
        <dbReference type="ARBA" id="ARBA00023136"/>
    </source>
</evidence>
<protein>
    <recommendedName>
        <fullName evidence="14">ATP synthase subunit beta</fullName>
        <ecNumber evidence="14">7.1.2.2</ecNumber>
    </recommendedName>
</protein>
<dbReference type="InterPro" id="IPR024034">
    <property type="entry name" value="ATPase_F1/V1_b/a_C"/>
</dbReference>
<dbReference type="SUPFAM" id="SSF52540">
    <property type="entry name" value="P-loop containing nucleoside triphosphate hydrolases"/>
    <property type="match status" value="1"/>
</dbReference>
<evidence type="ECO:0000313" key="16">
    <source>
        <dbReference type="EMBL" id="KAI7839689.1"/>
    </source>
</evidence>
<dbReference type="PANTHER" id="PTHR15184">
    <property type="entry name" value="ATP SYNTHASE"/>
    <property type="match status" value="1"/>
</dbReference>
<keyword evidence="6" id="KW-0375">Hydrogen ion transport</keyword>
<dbReference type="Pfam" id="PF02874">
    <property type="entry name" value="ATP-synt_ab_N"/>
    <property type="match status" value="1"/>
</dbReference>
<evidence type="ECO:0000256" key="8">
    <source>
        <dbReference type="ARBA" id="ARBA00022967"/>
    </source>
</evidence>
<feature type="domain" description="AAA+ ATPase" evidence="15">
    <location>
        <begin position="215"/>
        <end position="487"/>
    </location>
</feature>
<dbReference type="EC" id="7.1.2.2" evidence="14"/>
<comment type="similarity">
    <text evidence="2">Belongs to the ATPase alpha/beta chains family.</text>
</comment>
<dbReference type="SMART" id="SM00382">
    <property type="entry name" value="AAA"/>
    <property type="match status" value="1"/>
</dbReference>
<keyword evidence="9" id="KW-0406">Ion transport</keyword>
<dbReference type="GO" id="GO:0046933">
    <property type="term" value="F:proton-transporting ATP synthase activity, rotational mechanism"/>
    <property type="evidence" value="ECO:0007669"/>
    <property type="project" value="InterPro"/>
</dbReference>
<dbReference type="NCBIfam" id="TIGR01039">
    <property type="entry name" value="atpD"/>
    <property type="match status" value="1"/>
</dbReference>
<dbReference type="Pfam" id="PF22919">
    <property type="entry name" value="ATP-synt_VA_C"/>
    <property type="match status" value="1"/>
</dbReference>
<dbReference type="Gene3D" id="3.40.50.300">
    <property type="entry name" value="P-loop containing nucleotide triphosphate hydrolases"/>
    <property type="match status" value="1"/>
</dbReference>
<dbReference type="GO" id="GO:0005743">
    <property type="term" value="C:mitochondrial inner membrane"/>
    <property type="evidence" value="ECO:0007669"/>
    <property type="project" value="UniProtKB-SubCell"/>
</dbReference>
<keyword evidence="12 14" id="KW-0066">ATP synthesis</keyword>
<dbReference type="InterPro" id="IPR020003">
    <property type="entry name" value="ATPase_a/bsu_AS"/>
</dbReference>
<dbReference type="Pfam" id="PF00006">
    <property type="entry name" value="ATP-synt_ab"/>
    <property type="match status" value="1"/>
</dbReference>
<evidence type="ECO:0000256" key="4">
    <source>
        <dbReference type="ARBA" id="ARBA00022448"/>
    </source>
</evidence>
<evidence type="ECO:0000256" key="3">
    <source>
        <dbReference type="ARBA" id="ARBA00011648"/>
    </source>
</evidence>
<evidence type="ECO:0000313" key="17">
    <source>
        <dbReference type="Proteomes" id="UP001205105"/>
    </source>
</evidence>
<evidence type="ECO:0000256" key="7">
    <source>
        <dbReference type="ARBA" id="ARBA00022840"/>
    </source>
</evidence>
<dbReference type="Gene3D" id="2.40.10.170">
    <property type="match status" value="1"/>
</dbReference>
<dbReference type="InterPro" id="IPR027417">
    <property type="entry name" value="P-loop_NTPase"/>
</dbReference>
<keyword evidence="4" id="KW-0813">Transport</keyword>
<dbReference type="GO" id="GO:0042776">
    <property type="term" value="P:proton motive force-driven mitochondrial ATP synthesis"/>
    <property type="evidence" value="ECO:0007669"/>
    <property type="project" value="TreeGrafter"/>
</dbReference>
<dbReference type="AlphaFoldDB" id="A0AAD5H0P4"/>
<keyword evidence="10" id="KW-0472">Membrane</keyword>
<dbReference type="InterPro" id="IPR003593">
    <property type="entry name" value="AAA+_ATPase"/>
</dbReference>
<dbReference type="GO" id="GO:0005524">
    <property type="term" value="F:ATP binding"/>
    <property type="evidence" value="ECO:0007669"/>
    <property type="project" value="UniProtKB-KW"/>
</dbReference>
<evidence type="ECO:0000256" key="12">
    <source>
        <dbReference type="ARBA" id="ARBA00023310"/>
    </source>
</evidence>
<dbReference type="Gene3D" id="1.10.1140.10">
    <property type="entry name" value="Bovine Mitochondrial F1-atpase, Atp Synthase Beta Chain, Chain D, domain 3"/>
    <property type="match status" value="1"/>
</dbReference>
<evidence type="ECO:0000256" key="6">
    <source>
        <dbReference type="ARBA" id="ARBA00022781"/>
    </source>
</evidence>
<evidence type="ECO:0000256" key="13">
    <source>
        <dbReference type="ARBA" id="ARBA00048383"/>
    </source>
</evidence>